<comment type="caution">
    <text evidence="2">The sequence shown here is derived from an EMBL/GenBank/DDBJ whole genome shotgun (WGS) entry which is preliminary data.</text>
</comment>
<dbReference type="EMBL" id="BMPO01000008">
    <property type="protein sequence ID" value="GGK04364.1"/>
    <property type="molecule type" value="Genomic_DNA"/>
</dbReference>
<dbReference type="Gene3D" id="2.30.30.830">
    <property type="match status" value="1"/>
</dbReference>
<feature type="chain" id="PRO_5037779705" description="MSHA biogenesis protein MshK" evidence="1">
    <location>
        <begin position="20"/>
        <end position="105"/>
    </location>
</feature>
<keyword evidence="1" id="KW-0732">Signal</keyword>
<gene>
    <name evidence="2" type="ORF">GCM10009304_32990</name>
</gene>
<evidence type="ECO:0000313" key="2">
    <source>
        <dbReference type="EMBL" id="GGK04364.1"/>
    </source>
</evidence>
<evidence type="ECO:0008006" key="4">
    <source>
        <dbReference type="Google" id="ProtNLM"/>
    </source>
</evidence>
<organism evidence="2 3">
    <name type="scientific">Pseudomonas matsuisoli</name>
    <dbReference type="NCBI Taxonomy" id="1515666"/>
    <lineage>
        <taxon>Bacteria</taxon>
        <taxon>Pseudomonadati</taxon>
        <taxon>Pseudomonadota</taxon>
        <taxon>Gammaproteobacteria</taxon>
        <taxon>Pseudomonadales</taxon>
        <taxon>Pseudomonadaceae</taxon>
        <taxon>Pseudomonas</taxon>
    </lineage>
</organism>
<keyword evidence="3" id="KW-1185">Reference proteome</keyword>
<accession>A0A917Q0Z1</accession>
<evidence type="ECO:0000256" key="1">
    <source>
        <dbReference type="SAM" id="SignalP"/>
    </source>
</evidence>
<reference evidence="2" key="2">
    <citation type="submission" date="2020-09" db="EMBL/GenBank/DDBJ databases">
        <authorList>
            <person name="Sun Q."/>
            <person name="Ohkuma M."/>
        </authorList>
    </citation>
    <scope>NUCLEOTIDE SEQUENCE</scope>
    <source>
        <strain evidence="2">JCM 30078</strain>
    </source>
</reference>
<dbReference type="Proteomes" id="UP000635983">
    <property type="component" value="Unassembled WGS sequence"/>
</dbReference>
<proteinExistence type="predicted"/>
<feature type="signal peptide" evidence="1">
    <location>
        <begin position="1"/>
        <end position="19"/>
    </location>
</feature>
<dbReference type="AlphaFoldDB" id="A0A917Q0Z1"/>
<protein>
    <recommendedName>
        <fullName evidence="4">MSHA biogenesis protein MshK</fullName>
    </recommendedName>
</protein>
<dbReference type="RefSeq" id="WP_188984608.1">
    <property type="nucleotide sequence ID" value="NZ_BMPO01000008.1"/>
</dbReference>
<reference evidence="2" key="1">
    <citation type="journal article" date="2014" name="Int. J. Syst. Evol. Microbiol.">
        <title>Complete genome sequence of Corynebacterium casei LMG S-19264T (=DSM 44701T), isolated from a smear-ripened cheese.</title>
        <authorList>
            <consortium name="US DOE Joint Genome Institute (JGI-PGF)"/>
            <person name="Walter F."/>
            <person name="Albersmeier A."/>
            <person name="Kalinowski J."/>
            <person name="Ruckert C."/>
        </authorList>
    </citation>
    <scope>NUCLEOTIDE SEQUENCE</scope>
    <source>
        <strain evidence="2">JCM 30078</strain>
    </source>
</reference>
<name>A0A917Q0Z1_9PSED</name>
<evidence type="ECO:0000313" key="3">
    <source>
        <dbReference type="Proteomes" id="UP000635983"/>
    </source>
</evidence>
<sequence>MFKFIMAAFAALYVASAHAVVDPTMPPVELRTASATATVATEPLTLQGVLGGRTPRAVINGVSVPVGKEVAGARVISIRSNTVLVERQGQREWLRLAPTILQLSR</sequence>